<dbReference type="AlphaFoldDB" id="A0A2P8EF32"/>
<evidence type="ECO:0000256" key="3">
    <source>
        <dbReference type="ARBA" id="ARBA00022833"/>
    </source>
</evidence>
<dbReference type="GO" id="GO:0008270">
    <property type="term" value="F:zinc ion binding"/>
    <property type="evidence" value="ECO:0007669"/>
    <property type="project" value="UniProtKB-KW"/>
</dbReference>
<dbReference type="EMBL" id="PYGE01000001">
    <property type="protein sequence ID" value="PSL08073.1"/>
    <property type="molecule type" value="Genomic_DNA"/>
</dbReference>
<evidence type="ECO:0000256" key="2">
    <source>
        <dbReference type="ARBA" id="ARBA00022771"/>
    </source>
</evidence>
<proteinExistence type="predicted"/>
<dbReference type="Pfam" id="PF01258">
    <property type="entry name" value="zf-dskA_traR"/>
    <property type="match status" value="1"/>
</dbReference>
<dbReference type="SUPFAM" id="SSF57716">
    <property type="entry name" value="Glucocorticoid receptor-like (DNA-binding domain)"/>
    <property type="match status" value="1"/>
</dbReference>
<feature type="region of interest" description="Disordered" evidence="5">
    <location>
        <begin position="27"/>
        <end position="49"/>
    </location>
</feature>
<gene>
    <name evidence="7" type="ORF">CLV30_10140</name>
</gene>
<name>A0A2P8EF32_9ACTN</name>
<dbReference type="Proteomes" id="UP000243528">
    <property type="component" value="Unassembled WGS sequence"/>
</dbReference>
<accession>A0A2P8EF32</accession>
<dbReference type="Gene3D" id="1.20.120.910">
    <property type="entry name" value="DksA, coiled-coil domain"/>
    <property type="match status" value="1"/>
</dbReference>
<dbReference type="PROSITE" id="PS51128">
    <property type="entry name" value="ZF_DKSA_2"/>
    <property type="match status" value="1"/>
</dbReference>
<keyword evidence="1" id="KW-0479">Metal-binding</keyword>
<evidence type="ECO:0000313" key="8">
    <source>
        <dbReference type="Proteomes" id="UP000243528"/>
    </source>
</evidence>
<evidence type="ECO:0000256" key="4">
    <source>
        <dbReference type="PROSITE-ProRule" id="PRU00510"/>
    </source>
</evidence>
<dbReference type="PANTHER" id="PTHR33823">
    <property type="entry name" value="RNA POLYMERASE-BINDING TRANSCRIPTION FACTOR DKSA-RELATED"/>
    <property type="match status" value="1"/>
</dbReference>
<dbReference type="InterPro" id="IPR000962">
    <property type="entry name" value="Znf_DskA_TraR"/>
</dbReference>
<keyword evidence="2" id="KW-0863">Zinc-finger</keyword>
<protein>
    <submittedName>
        <fullName evidence="7">TraR/DksA family transcriptional regulator</fullName>
    </submittedName>
</protein>
<dbReference type="RefSeq" id="WP_106535181.1">
    <property type="nucleotide sequence ID" value="NZ_ML142897.1"/>
</dbReference>
<feature type="zinc finger region" description="dksA C4-type" evidence="4">
    <location>
        <begin position="76"/>
        <end position="100"/>
    </location>
</feature>
<evidence type="ECO:0000259" key="6">
    <source>
        <dbReference type="Pfam" id="PF01258"/>
    </source>
</evidence>
<dbReference type="OrthoDB" id="1121111at2"/>
<comment type="caution">
    <text evidence="7">The sequence shown here is derived from an EMBL/GenBank/DDBJ whole genome shotgun (WGS) entry which is preliminary data.</text>
</comment>
<organism evidence="7 8">
    <name type="scientific">Haloactinopolyspora alba</name>
    <dbReference type="NCBI Taxonomy" id="648780"/>
    <lineage>
        <taxon>Bacteria</taxon>
        <taxon>Bacillati</taxon>
        <taxon>Actinomycetota</taxon>
        <taxon>Actinomycetes</taxon>
        <taxon>Jiangellales</taxon>
        <taxon>Jiangellaceae</taxon>
        <taxon>Haloactinopolyspora</taxon>
    </lineage>
</organism>
<reference evidence="7 8" key="1">
    <citation type="submission" date="2018-03" db="EMBL/GenBank/DDBJ databases">
        <title>Genomic Encyclopedia of Archaeal and Bacterial Type Strains, Phase II (KMG-II): from individual species to whole genera.</title>
        <authorList>
            <person name="Goeker M."/>
        </authorList>
    </citation>
    <scope>NUCLEOTIDE SEQUENCE [LARGE SCALE GENOMIC DNA]</scope>
    <source>
        <strain evidence="7 8">DSM 45211</strain>
    </source>
</reference>
<evidence type="ECO:0000256" key="5">
    <source>
        <dbReference type="SAM" id="MobiDB-lite"/>
    </source>
</evidence>
<dbReference type="PANTHER" id="PTHR33823:SF4">
    <property type="entry name" value="GENERAL STRESS PROTEIN 16O"/>
    <property type="match status" value="1"/>
</dbReference>
<sequence length="103" mass="11225">MNTHTSNSYTTIPADVRRRIEDALTEAATSRRSQLGALPDTDRDATAAAHRASVTRILTEVEAAQARLADGTFGHCARCDTAIPSERLELRPWTRLCVGCASR</sequence>
<keyword evidence="3" id="KW-0862">Zinc</keyword>
<evidence type="ECO:0000313" key="7">
    <source>
        <dbReference type="EMBL" id="PSL08073.1"/>
    </source>
</evidence>
<evidence type="ECO:0000256" key="1">
    <source>
        <dbReference type="ARBA" id="ARBA00022723"/>
    </source>
</evidence>
<keyword evidence="8" id="KW-1185">Reference proteome</keyword>
<feature type="domain" description="Zinc finger DksA/TraR C4-type" evidence="6">
    <location>
        <begin position="71"/>
        <end position="103"/>
    </location>
</feature>